<name>A0AAD7EVJ1_9AGAR</name>
<evidence type="ECO:0000256" key="1">
    <source>
        <dbReference type="SAM" id="Phobius"/>
    </source>
</evidence>
<evidence type="ECO:0000313" key="3">
    <source>
        <dbReference type="EMBL" id="KAJ7351457.1"/>
    </source>
</evidence>
<reference evidence="3" key="1">
    <citation type="submission" date="2023-03" db="EMBL/GenBank/DDBJ databases">
        <title>Massive genome expansion in bonnet fungi (Mycena s.s.) driven by repeated elements and novel gene families across ecological guilds.</title>
        <authorList>
            <consortium name="Lawrence Berkeley National Laboratory"/>
            <person name="Harder C.B."/>
            <person name="Miyauchi S."/>
            <person name="Viragh M."/>
            <person name="Kuo A."/>
            <person name="Thoen E."/>
            <person name="Andreopoulos B."/>
            <person name="Lu D."/>
            <person name="Skrede I."/>
            <person name="Drula E."/>
            <person name="Henrissat B."/>
            <person name="Morin E."/>
            <person name="Kohler A."/>
            <person name="Barry K."/>
            <person name="LaButti K."/>
            <person name="Morin E."/>
            <person name="Salamov A."/>
            <person name="Lipzen A."/>
            <person name="Mereny Z."/>
            <person name="Hegedus B."/>
            <person name="Baldrian P."/>
            <person name="Stursova M."/>
            <person name="Weitz H."/>
            <person name="Taylor A."/>
            <person name="Grigoriev I.V."/>
            <person name="Nagy L.G."/>
            <person name="Martin F."/>
            <person name="Kauserud H."/>
        </authorList>
    </citation>
    <scope>NUCLEOTIDE SEQUENCE</scope>
    <source>
        <strain evidence="3">CBHHK002</strain>
    </source>
</reference>
<dbReference type="PANTHER" id="PTHR40465">
    <property type="entry name" value="CHROMOSOME 1, WHOLE GENOME SHOTGUN SEQUENCE"/>
    <property type="match status" value="1"/>
</dbReference>
<accession>A0AAD7EVJ1</accession>
<gene>
    <name evidence="3" type="ORF">DFH08DRAFT_100127</name>
</gene>
<feature type="transmembrane region" description="Helical" evidence="1">
    <location>
        <begin position="92"/>
        <end position="113"/>
    </location>
</feature>
<dbReference type="Proteomes" id="UP001218218">
    <property type="component" value="Unassembled WGS sequence"/>
</dbReference>
<keyword evidence="1" id="KW-0812">Transmembrane</keyword>
<comment type="caution">
    <text evidence="3">The sequence shown here is derived from an EMBL/GenBank/DDBJ whole genome shotgun (WGS) entry which is preliminary data.</text>
</comment>
<proteinExistence type="predicted"/>
<protein>
    <recommendedName>
        <fullName evidence="2">DUF6534 domain-containing protein</fullName>
    </recommendedName>
</protein>
<dbReference type="AlphaFoldDB" id="A0AAD7EVJ1"/>
<feature type="transmembrane region" description="Helical" evidence="1">
    <location>
        <begin position="161"/>
        <end position="186"/>
    </location>
</feature>
<keyword evidence="4" id="KW-1185">Reference proteome</keyword>
<feature type="transmembrane region" description="Helical" evidence="1">
    <location>
        <begin position="235"/>
        <end position="258"/>
    </location>
</feature>
<dbReference type="Pfam" id="PF20152">
    <property type="entry name" value="DUF6534"/>
    <property type="match status" value="1"/>
</dbReference>
<feature type="transmembrane region" description="Helical" evidence="1">
    <location>
        <begin position="206"/>
        <end position="229"/>
    </location>
</feature>
<feature type="transmembrane region" description="Helical" evidence="1">
    <location>
        <begin position="17"/>
        <end position="37"/>
    </location>
</feature>
<feature type="transmembrane region" description="Helical" evidence="1">
    <location>
        <begin position="49"/>
        <end position="72"/>
    </location>
</feature>
<keyword evidence="1" id="KW-1133">Transmembrane helix</keyword>
<dbReference type="PANTHER" id="PTHR40465:SF1">
    <property type="entry name" value="DUF6534 DOMAIN-CONTAINING PROTEIN"/>
    <property type="match status" value="1"/>
</dbReference>
<evidence type="ECO:0000313" key="4">
    <source>
        <dbReference type="Proteomes" id="UP001218218"/>
    </source>
</evidence>
<organism evidence="3 4">
    <name type="scientific">Mycena albidolilacea</name>
    <dbReference type="NCBI Taxonomy" id="1033008"/>
    <lineage>
        <taxon>Eukaryota</taxon>
        <taxon>Fungi</taxon>
        <taxon>Dikarya</taxon>
        <taxon>Basidiomycota</taxon>
        <taxon>Agaricomycotina</taxon>
        <taxon>Agaricomycetes</taxon>
        <taxon>Agaricomycetidae</taxon>
        <taxon>Agaricales</taxon>
        <taxon>Marasmiineae</taxon>
        <taxon>Mycenaceae</taxon>
        <taxon>Mycena</taxon>
    </lineage>
</organism>
<feature type="domain" description="DUF6534" evidence="2">
    <location>
        <begin position="173"/>
        <end position="260"/>
    </location>
</feature>
<dbReference type="EMBL" id="JARIHO010000013">
    <property type="protein sequence ID" value="KAJ7351457.1"/>
    <property type="molecule type" value="Genomic_DNA"/>
</dbReference>
<feature type="transmembrane region" description="Helical" evidence="1">
    <location>
        <begin position="120"/>
        <end position="141"/>
    </location>
</feature>
<sequence length="345" mass="38314">MIAFGLDAPQNLGAMEIGVFLSLIMFGVVAVQGYVYFQNSGPDRTGLKLLVGTVLFFELCHTVASCHAIYYFTVILAGMPEMAKPANSYSVSILPVFETLITALVQGFFAYRIRLLSGRLYISLVCWALCLLRFIGGMGVAAEGFLDVPREPDYFRLQDTYGWLITSSLNVGAVLDVLIAVSLCFYIRRLYTPYNLPKSEELINRLITWTIQTGLITSLMSVAVVIAFQTMKHNFIWLALYTFLAKLYSNSLLVSLNVRPHNRAAIRAPSPKSWDVTPPRTPNLTIQITRTIEDDVHTLIGGAPGPGLKVVRCVSVESPSTVNFFPEFVPFQPEIVYNKTAYNAV</sequence>
<dbReference type="InterPro" id="IPR045339">
    <property type="entry name" value="DUF6534"/>
</dbReference>
<keyword evidence="1" id="KW-0472">Membrane</keyword>
<evidence type="ECO:0000259" key="2">
    <source>
        <dbReference type="Pfam" id="PF20152"/>
    </source>
</evidence>